<name>A0AAX4HJC2_9BACT</name>
<dbReference type="PANTHER" id="PTHR30600:SF9">
    <property type="entry name" value="BLR7738 PROTEIN"/>
    <property type="match status" value="1"/>
</dbReference>
<feature type="signal peptide" evidence="1">
    <location>
        <begin position="1"/>
        <end position="19"/>
    </location>
</feature>
<dbReference type="KEGG" id="psti:SOO65_11515"/>
<accession>A0AAX4HJC2</accession>
<dbReference type="InterPro" id="IPR051395">
    <property type="entry name" value="Cytochrome_c_Peroxidase/MauG"/>
</dbReference>
<gene>
    <name evidence="2" type="ORF">SOO65_11515</name>
</gene>
<feature type="chain" id="PRO_5043836588" description="Cytochrome c domain-containing protein" evidence="1">
    <location>
        <begin position="20"/>
        <end position="558"/>
    </location>
</feature>
<protein>
    <recommendedName>
        <fullName evidence="4">Cytochrome c domain-containing protein</fullName>
    </recommendedName>
</protein>
<dbReference type="RefSeq" id="WP_321389797.1">
    <property type="nucleotide sequence ID" value="NZ_CP139487.1"/>
</dbReference>
<dbReference type="EMBL" id="CP139487">
    <property type="protein sequence ID" value="WPU63313.1"/>
    <property type="molecule type" value="Genomic_DNA"/>
</dbReference>
<evidence type="ECO:0000313" key="3">
    <source>
        <dbReference type="Proteomes" id="UP001324634"/>
    </source>
</evidence>
<dbReference type="AlphaFoldDB" id="A0AAX4HJC2"/>
<dbReference type="PANTHER" id="PTHR30600">
    <property type="entry name" value="CYTOCHROME C PEROXIDASE-RELATED"/>
    <property type="match status" value="1"/>
</dbReference>
<proteinExistence type="predicted"/>
<evidence type="ECO:0000256" key="1">
    <source>
        <dbReference type="SAM" id="SignalP"/>
    </source>
</evidence>
<dbReference type="Pfam" id="PF21419">
    <property type="entry name" value="RoxA-like_Cyt-c"/>
    <property type="match status" value="1"/>
</dbReference>
<reference evidence="2 3" key="1">
    <citation type="submission" date="2023-11" db="EMBL/GenBank/DDBJ databases">
        <title>Peredibacter starrii A3.12.</title>
        <authorList>
            <person name="Mitchell R.J."/>
        </authorList>
    </citation>
    <scope>NUCLEOTIDE SEQUENCE [LARGE SCALE GENOMIC DNA]</scope>
    <source>
        <strain evidence="2 3">A3.12</strain>
    </source>
</reference>
<dbReference type="GO" id="GO:0004130">
    <property type="term" value="F:cytochrome-c peroxidase activity"/>
    <property type="evidence" value="ECO:0007669"/>
    <property type="project" value="TreeGrafter"/>
</dbReference>
<sequence>MKKHLLKLFLFTISSSVLAQPNWTRDFEVTSPRENIYELSPGAFSKTVMDGRRHALFYPVTVSQLRIPYEPLKNFFDSKPNDPVRELLYRLTQTVSPFKSMDEVYKWLGLHDFPTDTQTETPNAFPVLTSKEKELPMGATLMETPDGVALTFGCAACHTSDLFGVKVLGLTNRFPRANEFFRRGAMLAPYVNTFIFRDLLHATEGERQILVKAKHNLKYVGVREPISVGLDTSLAQVALSLSKREQDAYASRTERSLRHPRPNELEKKAADSKPAVWWNVKYKNRWLSDGSIVSGNPVHTNFLWNEIGRGTDLHELEGWLTSNHKTIEALTAAVFASKPPRYEKFFGENSIDIAMAQRGQKHYVQSCQRCHGTYEKGWDLPGAERLSQTELIQNAKVTYHKKTPVRDVGTDPGRYLGMRAFAADLNRLAISKTIGTVVEPQKGYVPPPLDGIWSRWPYFHNNSAPNLCAVLTRGSLRPKTYVAGPAKNKERDFDQDCVGYPIGSKAPAEWKKDPDFLYDARKEGLSNLGHDEKIFLKDGQEIYSQTEKRELVEFLKTL</sequence>
<dbReference type="Gene3D" id="1.10.760.10">
    <property type="entry name" value="Cytochrome c-like domain"/>
    <property type="match status" value="1"/>
</dbReference>
<dbReference type="SUPFAM" id="SSF46626">
    <property type="entry name" value="Cytochrome c"/>
    <property type="match status" value="1"/>
</dbReference>
<keyword evidence="1" id="KW-0732">Signal</keyword>
<dbReference type="Proteomes" id="UP001324634">
    <property type="component" value="Chromosome"/>
</dbReference>
<dbReference type="GO" id="GO:0020037">
    <property type="term" value="F:heme binding"/>
    <property type="evidence" value="ECO:0007669"/>
    <property type="project" value="InterPro"/>
</dbReference>
<dbReference type="InterPro" id="IPR036909">
    <property type="entry name" value="Cyt_c-like_dom_sf"/>
</dbReference>
<evidence type="ECO:0008006" key="4">
    <source>
        <dbReference type="Google" id="ProtNLM"/>
    </source>
</evidence>
<evidence type="ECO:0000313" key="2">
    <source>
        <dbReference type="EMBL" id="WPU63313.1"/>
    </source>
</evidence>
<organism evidence="2 3">
    <name type="scientific">Peredibacter starrii</name>
    <dbReference type="NCBI Taxonomy" id="28202"/>
    <lineage>
        <taxon>Bacteria</taxon>
        <taxon>Pseudomonadati</taxon>
        <taxon>Bdellovibrionota</taxon>
        <taxon>Bacteriovoracia</taxon>
        <taxon>Bacteriovoracales</taxon>
        <taxon>Bacteriovoracaceae</taxon>
        <taxon>Peredibacter</taxon>
    </lineage>
</organism>
<keyword evidence="3" id="KW-1185">Reference proteome</keyword>
<dbReference type="GO" id="GO:0009055">
    <property type="term" value="F:electron transfer activity"/>
    <property type="evidence" value="ECO:0007669"/>
    <property type="project" value="InterPro"/>
</dbReference>